<protein>
    <submittedName>
        <fullName evidence="3">Uncharacterized protein</fullName>
    </submittedName>
</protein>
<organism evidence="3 4">
    <name type="scientific">Urochloa decumbens</name>
    <dbReference type="NCBI Taxonomy" id="240449"/>
    <lineage>
        <taxon>Eukaryota</taxon>
        <taxon>Viridiplantae</taxon>
        <taxon>Streptophyta</taxon>
        <taxon>Embryophyta</taxon>
        <taxon>Tracheophyta</taxon>
        <taxon>Spermatophyta</taxon>
        <taxon>Magnoliopsida</taxon>
        <taxon>Liliopsida</taxon>
        <taxon>Poales</taxon>
        <taxon>Poaceae</taxon>
        <taxon>PACMAD clade</taxon>
        <taxon>Panicoideae</taxon>
        <taxon>Panicodae</taxon>
        <taxon>Paniceae</taxon>
        <taxon>Melinidinae</taxon>
        <taxon>Urochloa</taxon>
    </lineage>
</organism>
<evidence type="ECO:0000256" key="2">
    <source>
        <dbReference type="SAM" id="SignalP"/>
    </source>
</evidence>
<comment type="caution">
    <text evidence="3">The sequence shown here is derived from an EMBL/GenBank/DDBJ whole genome shotgun (WGS) entry which is preliminary data.</text>
</comment>
<name>A0ABC9GVV4_9POAL</name>
<reference evidence="3 4" key="1">
    <citation type="submission" date="2024-10" db="EMBL/GenBank/DDBJ databases">
        <authorList>
            <person name="Ryan C."/>
        </authorList>
    </citation>
    <scope>NUCLEOTIDE SEQUENCE [LARGE SCALE GENOMIC DNA]</scope>
</reference>
<dbReference type="Proteomes" id="UP001497457">
    <property type="component" value="Unassembled WGS sequence"/>
</dbReference>
<dbReference type="PANTHER" id="PTHR47721">
    <property type="entry name" value="OS01G0235100 PROTEIN"/>
    <property type="match status" value="1"/>
</dbReference>
<proteinExistence type="predicted"/>
<keyword evidence="4" id="KW-1185">Reference proteome</keyword>
<feature type="compositionally biased region" description="Basic residues" evidence="1">
    <location>
        <begin position="206"/>
        <end position="219"/>
    </location>
</feature>
<sequence>MVASQVISFFCICSLPLHCMPPISSPSDHCVSQGIEPRAMAAASVWQLQQLPPPGLRSSLLSLPSNHSSSACPPPIAYSNKKQHLVPGRGNLLLCNSSGASSSVVTKEQEVDSSSESEGEGEPSSEPTIVSYNYKDDPNFRGCRGCGRDELERGCNGEGRIQGGIAAVPGFGWWPIKAYRPCPGFVASGGRYRRQGQSMDDVASGRGKKLSPAKTKRKEPRSQSLRQWRWIGDGDGSPASSTTPVGCRKLM</sequence>
<feature type="region of interest" description="Disordered" evidence="1">
    <location>
        <begin position="104"/>
        <end position="132"/>
    </location>
</feature>
<feature type="chain" id="PRO_5044829594" evidence="2">
    <location>
        <begin position="20"/>
        <end position="251"/>
    </location>
</feature>
<feature type="signal peptide" evidence="2">
    <location>
        <begin position="1"/>
        <end position="19"/>
    </location>
</feature>
<keyword evidence="2" id="KW-0732">Signal</keyword>
<evidence type="ECO:0000313" key="4">
    <source>
        <dbReference type="Proteomes" id="UP001497457"/>
    </source>
</evidence>
<evidence type="ECO:0000256" key="1">
    <source>
        <dbReference type="SAM" id="MobiDB-lite"/>
    </source>
</evidence>
<gene>
    <name evidence="3" type="ORF">URODEC1_LOCUS119212</name>
</gene>
<accession>A0ABC9GVV4</accession>
<dbReference type="EMBL" id="CAXIPR030000225">
    <property type="protein sequence ID" value="CAM0145507.1"/>
    <property type="molecule type" value="Genomic_DNA"/>
</dbReference>
<dbReference type="PANTHER" id="PTHR47721:SF2">
    <property type="entry name" value="OS01G0235100 PROTEIN"/>
    <property type="match status" value="1"/>
</dbReference>
<feature type="compositionally biased region" description="Acidic residues" evidence="1">
    <location>
        <begin position="111"/>
        <end position="123"/>
    </location>
</feature>
<feature type="region of interest" description="Disordered" evidence="1">
    <location>
        <begin position="191"/>
        <end position="251"/>
    </location>
</feature>
<evidence type="ECO:0000313" key="3">
    <source>
        <dbReference type="EMBL" id="CAM0145507.1"/>
    </source>
</evidence>
<dbReference type="AlphaFoldDB" id="A0ABC9GVV4"/>